<organism evidence="1 2">
    <name type="scientific">Trichinella pseudospiralis</name>
    <name type="common">Parasitic roundworm</name>
    <dbReference type="NCBI Taxonomy" id="6337"/>
    <lineage>
        <taxon>Eukaryota</taxon>
        <taxon>Metazoa</taxon>
        <taxon>Ecdysozoa</taxon>
        <taxon>Nematoda</taxon>
        <taxon>Enoplea</taxon>
        <taxon>Dorylaimia</taxon>
        <taxon>Trichinellida</taxon>
        <taxon>Trichinellidae</taxon>
        <taxon>Trichinella</taxon>
    </lineage>
</organism>
<sequence>MIFAFTVYGAKQPNGSKTEVSAFNTPLFVSVNSATRSGGRKVSMSDSLCQKTPSVVKSRLPSLGFWSLAGMSSTAAGELLAHLARWKPPFPNSSVASFAILLASATLSQLPTNSSTYMLGNRSLRAPEHST</sequence>
<comment type="caution">
    <text evidence="1">The sequence shown here is derived from an EMBL/GenBank/DDBJ whole genome shotgun (WGS) entry which is preliminary data.</text>
</comment>
<name>A0A0V1G232_TRIPS</name>
<protein>
    <submittedName>
        <fullName evidence="1">Uncharacterized protein</fullName>
    </submittedName>
</protein>
<proteinExistence type="predicted"/>
<dbReference type="EMBL" id="JYDT01000008">
    <property type="protein sequence ID" value="KRY92281.1"/>
    <property type="molecule type" value="Genomic_DNA"/>
</dbReference>
<dbReference type="AlphaFoldDB" id="A0A0V1G232"/>
<gene>
    <name evidence="1" type="ORF">T4D_6999</name>
</gene>
<evidence type="ECO:0000313" key="1">
    <source>
        <dbReference type="EMBL" id="KRY92281.1"/>
    </source>
</evidence>
<reference evidence="1 2" key="1">
    <citation type="submission" date="2015-01" db="EMBL/GenBank/DDBJ databases">
        <title>Evolution of Trichinella species and genotypes.</title>
        <authorList>
            <person name="Korhonen P.K."/>
            <person name="Edoardo P."/>
            <person name="Giuseppe L.R."/>
            <person name="Gasser R.B."/>
        </authorList>
    </citation>
    <scope>NUCLEOTIDE SEQUENCE [LARGE SCALE GENOMIC DNA]</scope>
    <source>
        <strain evidence="1">ISS470</strain>
    </source>
</reference>
<dbReference type="OrthoDB" id="10422469at2759"/>
<evidence type="ECO:0000313" key="2">
    <source>
        <dbReference type="Proteomes" id="UP000054995"/>
    </source>
</evidence>
<accession>A0A0V1G232</accession>
<keyword evidence="2" id="KW-1185">Reference proteome</keyword>
<dbReference type="Proteomes" id="UP000054995">
    <property type="component" value="Unassembled WGS sequence"/>
</dbReference>